<gene>
    <name evidence="1" type="primary">Acey_s0584.g312</name>
    <name evidence="1" type="ORF">Y032_0584g312</name>
</gene>
<sequence length="85" mass="10231">MVQTRNQSIFLRRTVHVYVILRRAKILVPTVIEPRTMQMVYIDVFRGEFQDNRLNNLEHVISERYLLTAHIFTHCKKWPQRGPNP</sequence>
<protein>
    <submittedName>
        <fullName evidence="1">Uncharacterized protein</fullName>
    </submittedName>
</protein>
<accession>A0A016WN55</accession>
<comment type="caution">
    <text evidence="1">The sequence shown here is derived from an EMBL/GenBank/DDBJ whole genome shotgun (WGS) entry which is preliminary data.</text>
</comment>
<evidence type="ECO:0000313" key="2">
    <source>
        <dbReference type="Proteomes" id="UP000024635"/>
    </source>
</evidence>
<dbReference type="AlphaFoldDB" id="A0A016WN55"/>
<dbReference type="EMBL" id="JARK01000184">
    <property type="protein sequence ID" value="EYC41060.1"/>
    <property type="molecule type" value="Genomic_DNA"/>
</dbReference>
<proteinExistence type="predicted"/>
<reference evidence="2" key="1">
    <citation type="journal article" date="2015" name="Nat. Genet.">
        <title>The genome and transcriptome of the zoonotic hookworm Ancylostoma ceylanicum identify infection-specific gene families.</title>
        <authorList>
            <person name="Schwarz E.M."/>
            <person name="Hu Y."/>
            <person name="Antoshechkin I."/>
            <person name="Miller M.M."/>
            <person name="Sternberg P.W."/>
            <person name="Aroian R.V."/>
        </authorList>
    </citation>
    <scope>NUCLEOTIDE SEQUENCE</scope>
    <source>
        <strain evidence="2">HY135</strain>
    </source>
</reference>
<organism evidence="1 2">
    <name type="scientific">Ancylostoma ceylanicum</name>
    <dbReference type="NCBI Taxonomy" id="53326"/>
    <lineage>
        <taxon>Eukaryota</taxon>
        <taxon>Metazoa</taxon>
        <taxon>Ecdysozoa</taxon>
        <taxon>Nematoda</taxon>
        <taxon>Chromadorea</taxon>
        <taxon>Rhabditida</taxon>
        <taxon>Rhabditina</taxon>
        <taxon>Rhabditomorpha</taxon>
        <taxon>Strongyloidea</taxon>
        <taxon>Ancylostomatidae</taxon>
        <taxon>Ancylostomatinae</taxon>
        <taxon>Ancylostoma</taxon>
    </lineage>
</organism>
<name>A0A016WN55_9BILA</name>
<evidence type="ECO:0000313" key="1">
    <source>
        <dbReference type="EMBL" id="EYC41060.1"/>
    </source>
</evidence>
<dbReference type="Proteomes" id="UP000024635">
    <property type="component" value="Unassembled WGS sequence"/>
</dbReference>
<keyword evidence="2" id="KW-1185">Reference proteome</keyword>